<accession>A0AAV9F4F2</accession>
<evidence type="ECO:0000313" key="2">
    <source>
        <dbReference type="Proteomes" id="UP001180020"/>
    </source>
</evidence>
<dbReference type="EMBL" id="JAUJYO010000003">
    <property type="protein sequence ID" value="KAK1320650.1"/>
    <property type="molecule type" value="Genomic_DNA"/>
</dbReference>
<gene>
    <name evidence="1" type="ORF">QJS10_CPA03g00182</name>
</gene>
<sequence>MSSSRLFDSFKPGERIAFGDGKIWVSPKDLKGPKLGSEKPINILHSEVQLEGLTSKVIVDPDFVTANADMVWDIFYPRCL</sequence>
<comment type="caution">
    <text evidence="1">The sequence shown here is derived from an EMBL/GenBank/DDBJ whole genome shotgun (WGS) entry which is preliminary data.</text>
</comment>
<reference evidence="1" key="2">
    <citation type="submission" date="2023-06" db="EMBL/GenBank/DDBJ databases">
        <authorList>
            <person name="Ma L."/>
            <person name="Liu K.-W."/>
            <person name="Li Z."/>
            <person name="Hsiao Y.-Y."/>
            <person name="Qi Y."/>
            <person name="Fu T."/>
            <person name="Tang G."/>
            <person name="Zhang D."/>
            <person name="Sun W.-H."/>
            <person name="Liu D.-K."/>
            <person name="Li Y."/>
            <person name="Chen G.-Z."/>
            <person name="Liu X.-D."/>
            <person name="Liao X.-Y."/>
            <person name="Jiang Y.-T."/>
            <person name="Yu X."/>
            <person name="Hao Y."/>
            <person name="Huang J."/>
            <person name="Zhao X.-W."/>
            <person name="Ke S."/>
            <person name="Chen Y.-Y."/>
            <person name="Wu W.-L."/>
            <person name="Hsu J.-L."/>
            <person name="Lin Y.-F."/>
            <person name="Huang M.-D."/>
            <person name="Li C.-Y."/>
            <person name="Huang L."/>
            <person name="Wang Z.-W."/>
            <person name="Zhao X."/>
            <person name="Zhong W.-Y."/>
            <person name="Peng D.-H."/>
            <person name="Ahmad S."/>
            <person name="Lan S."/>
            <person name="Zhang J.-S."/>
            <person name="Tsai W.-C."/>
            <person name="Van De Peer Y."/>
            <person name="Liu Z.-J."/>
        </authorList>
    </citation>
    <scope>NUCLEOTIDE SEQUENCE</scope>
    <source>
        <strain evidence="1">CP</strain>
        <tissue evidence="1">Leaves</tissue>
    </source>
</reference>
<reference evidence="1" key="1">
    <citation type="journal article" date="2023" name="Nat. Commun.">
        <title>Diploid and tetraploid genomes of Acorus and the evolution of monocots.</title>
        <authorList>
            <person name="Ma L."/>
            <person name="Liu K.W."/>
            <person name="Li Z."/>
            <person name="Hsiao Y.Y."/>
            <person name="Qi Y."/>
            <person name="Fu T."/>
            <person name="Tang G.D."/>
            <person name="Zhang D."/>
            <person name="Sun W.H."/>
            <person name="Liu D.K."/>
            <person name="Li Y."/>
            <person name="Chen G.Z."/>
            <person name="Liu X.D."/>
            <person name="Liao X.Y."/>
            <person name="Jiang Y.T."/>
            <person name="Yu X."/>
            <person name="Hao Y."/>
            <person name="Huang J."/>
            <person name="Zhao X.W."/>
            <person name="Ke S."/>
            <person name="Chen Y.Y."/>
            <person name="Wu W.L."/>
            <person name="Hsu J.L."/>
            <person name="Lin Y.F."/>
            <person name="Huang M.D."/>
            <person name="Li C.Y."/>
            <person name="Huang L."/>
            <person name="Wang Z.W."/>
            <person name="Zhao X."/>
            <person name="Zhong W.Y."/>
            <person name="Peng D.H."/>
            <person name="Ahmad S."/>
            <person name="Lan S."/>
            <person name="Zhang J.S."/>
            <person name="Tsai W.C."/>
            <person name="Van de Peer Y."/>
            <person name="Liu Z.J."/>
        </authorList>
    </citation>
    <scope>NUCLEOTIDE SEQUENCE</scope>
    <source>
        <strain evidence="1">CP</strain>
    </source>
</reference>
<evidence type="ECO:0000313" key="1">
    <source>
        <dbReference type="EMBL" id="KAK1320650.1"/>
    </source>
</evidence>
<dbReference type="Proteomes" id="UP001180020">
    <property type="component" value="Unassembled WGS sequence"/>
</dbReference>
<proteinExistence type="predicted"/>
<keyword evidence="2" id="KW-1185">Reference proteome</keyword>
<organism evidence="1 2">
    <name type="scientific">Acorus calamus</name>
    <name type="common">Sweet flag</name>
    <dbReference type="NCBI Taxonomy" id="4465"/>
    <lineage>
        <taxon>Eukaryota</taxon>
        <taxon>Viridiplantae</taxon>
        <taxon>Streptophyta</taxon>
        <taxon>Embryophyta</taxon>
        <taxon>Tracheophyta</taxon>
        <taxon>Spermatophyta</taxon>
        <taxon>Magnoliopsida</taxon>
        <taxon>Liliopsida</taxon>
        <taxon>Acoraceae</taxon>
        <taxon>Acorus</taxon>
    </lineage>
</organism>
<dbReference type="AlphaFoldDB" id="A0AAV9F4F2"/>
<protein>
    <submittedName>
        <fullName evidence="1">Uncharacterized protein</fullName>
    </submittedName>
</protein>
<name>A0AAV9F4F2_ACOCL</name>